<feature type="non-terminal residue" evidence="1">
    <location>
        <position position="81"/>
    </location>
</feature>
<accession>X0Y651</accession>
<dbReference type="AlphaFoldDB" id="X0Y651"/>
<proteinExistence type="predicted"/>
<comment type="caution">
    <text evidence="1">The sequence shown here is derived from an EMBL/GenBank/DDBJ whole genome shotgun (WGS) entry which is preliminary data.</text>
</comment>
<reference evidence="1" key="1">
    <citation type="journal article" date="2014" name="Front. Microbiol.">
        <title>High frequency of phylogenetically diverse reductive dehalogenase-homologous genes in deep subseafloor sedimentary metagenomes.</title>
        <authorList>
            <person name="Kawai M."/>
            <person name="Futagami T."/>
            <person name="Toyoda A."/>
            <person name="Takaki Y."/>
            <person name="Nishi S."/>
            <person name="Hori S."/>
            <person name="Arai W."/>
            <person name="Tsubouchi T."/>
            <person name="Morono Y."/>
            <person name="Uchiyama I."/>
            <person name="Ito T."/>
            <person name="Fujiyama A."/>
            <person name="Inagaki F."/>
            <person name="Takami H."/>
        </authorList>
    </citation>
    <scope>NUCLEOTIDE SEQUENCE</scope>
    <source>
        <strain evidence="1">Expedition CK06-06</strain>
    </source>
</reference>
<organism evidence="1">
    <name type="scientific">marine sediment metagenome</name>
    <dbReference type="NCBI Taxonomy" id="412755"/>
    <lineage>
        <taxon>unclassified sequences</taxon>
        <taxon>metagenomes</taxon>
        <taxon>ecological metagenomes</taxon>
    </lineage>
</organism>
<protein>
    <submittedName>
        <fullName evidence="1">Uncharacterized protein</fullName>
    </submittedName>
</protein>
<evidence type="ECO:0000313" key="1">
    <source>
        <dbReference type="EMBL" id="GAG51240.1"/>
    </source>
</evidence>
<gene>
    <name evidence="1" type="ORF">S01H1_75724</name>
</gene>
<dbReference type="EMBL" id="BARS01050764">
    <property type="protein sequence ID" value="GAG51240.1"/>
    <property type="molecule type" value="Genomic_DNA"/>
</dbReference>
<name>X0Y651_9ZZZZ</name>
<sequence length="81" mass="9019">MWSFRSNRLLEPVDVTVVSLVGALGRFQGRQQLHQHQAPQLLETLRRIAIVESTEASNRIEGITVPADRLKALMALASPET</sequence>